<keyword evidence="2" id="KW-1185">Reference proteome</keyword>
<comment type="caution">
    <text evidence="1">The sequence shown here is derived from an EMBL/GenBank/DDBJ whole genome shotgun (WGS) entry which is preliminary data.</text>
</comment>
<proteinExistence type="predicted"/>
<dbReference type="EMBL" id="JASCZI010036304">
    <property type="protein sequence ID" value="MED6129670.1"/>
    <property type="molecule type" value="Genomic_DNA"/>
</dbReference>
<feature type="non-terminal residue" evidence="1">
    <location>
        <position position="1"/>
    </location>
</feature>
<sequence length="50" mass="5591">HEAIEFYFLQQLWGPNSSILEPKMLCIPTQEVNGRLCHIAAGMGTCLLES</sequence>
<accession>A0ABU6RZW8</accession>
<evidence type="ECO:0000313" key="1">
    <source>
        <dbReference type="EMBL" id="MED6129670.1"/>
    </source>
</evidence>
<organism evidence="1 2">
    <name type="scientific">Stylosanthes scabra</name>
    <dbReference type="NCBI Taxonomy" id="79078"/>
    <lineage>
        <taxon>Eukaryota</taxon>
        <taxon>Viridiplantae</taxon>
        <taxon>Streptophyta</taxon>
        <taxon>Embryophyta</taxon>
        <taxon>Tracheophyta</taxon>
        <taxon>Spermatophyta</taxon>
        <taxon>Magnoliopsida</taxon>
        <taxon>eudicotyledons</taxon>
        <taxon>Gunneridae</taxon>
        <taxon>Pentapetalae</taxon>
        <taxon>rosids</taxon>
        <taxon>fabids</taxon>
        <taxon>Fabales</taxon>
        <taxon>Fabaceae</taxon>
        <taxon>Papilionoideae</taxon>
        <taxon>50 kb inversion clade</taxon>
        <taxon>dalbergioids sensu lato</taxon>
        <taxon>Dalbergieae</taxon>
        <taxon>Pterocarpus clade</taxon>
        <taxon>Stylosanthes</taxon>
    </lineage>
</organism>
<protein>
    <submittedName>
        <fullName evidence="1">Uncharacterized protein</fullName>
    </submittedName>
</protein>
<dbReference type="Proteomes" id="UP001341840">
    <property type="component" value="Unassembled WGS sequence"/>
</dbReference>
<evidence type="ECO:0000313" key="2">
    <source>
        <dbReference type="Proteomes" id="UP001341840"/>
    </source>
</evidence>
<gene>
    <name evidence="1" type="ORF">PIB30_110193</name>
</gene>
<reference evidence="1 2" key="1">
    <citation type="journal article" date="2023" name="Plants (Basel)">
        <title>Bridging the Gap: Combining Genomics and Transcriptomics Approaches to Understand Stylosanthes scabra, an Orphan Legume from the Brazilian Caatinga.</title>
        <authorList>
            <person name="Ferreira-Neto J.R.C."/>
            <person name="da Silva M.D."/>
            <person name="Binneck E."/>
            <person name="de Melo N.F."/>
            <person name="da Silva R.H."/>
            <person name="de Melo A.L.T.M."/>
            <person name="Pandolfi V."/>
            <person name="Bustamante F.O."/>
            <person name="Brasileiro-Vidal A.C."/>
            <person name="Benko-Iseppon A.M."/>
        </authorList>
    </citation>
    <scope>NUCLEOTIDE SEQUENCE [LARGE SCALE GENOMIC DNA]</scope>
    <source>
        <tissue evidence="1">Leaves</tissue>
    </source>
</reference>
<name>A0ABU6RZW8_9FABA</name>